<feature type="compositionally biased region" description="Basic residues" evidence="1">
    <location>
        <begin position="73"/>
        <end position="82"/>
    </location>
</feature>
<evidence type="ECO:0000313" key="3">
    <source>
        <dbReference type="EMBL" id="KAJ8900093.1"/>
    </source>
</evidence>
<feature type="region of interest" description="Disordered" evidence="1">
    <location>
        <begin position="1"/>
        <end position="20"/>
    </location>
</feature>
<dbReference type="Pfam" id="PF05678">
    <property type="entry name" value="VQ"/>
    <property type="match status" value="1"/>
</dbReference>
<keyword evidence="4" id="KW-1185">Reference proteome</keyword>
<dbReference type="EMBL" id="JAIWQS010000008">
    <property type="protein sequence ID" value="KAJ8900093.1"/>
    <property type="molecule type" value="Genomic_DNA"/>
</dbReference>
<gene>
    <name evidence="3" type="ORF">K2173_024209</name>
</gene>
<evidence type="ECO:0000259" key="2">
    <source>
        <dbReference type="Pfam" id="PF05678"/>
    </source>
</evidence>
<feature type="compositionally biased region" description="Polar residues" evidence="1">
    <location>
        <begin position="11"/>
        <end position="20"/>
    </location>
</feature>
<name>A0AAV8UCG4_9ROSI</name>
<dbReference type="AlphaFoldDB" id="A0AAV8UCG4"/>
<organism evidence="3 4">
    <name type="scientific">Erythroxylum novogranatense</name>
    <dbReference type="NCBI Taxonomy" id="1862640"/>
    <lineage>
        <taxon>Eukaryota</taxon>
        <taxon>Viridiplantae</taxon>
        <taxon>Streptophyta</taxon>
        <taxon>Embryophyta</taxon>
        <taxon>Tracheophyta</taxon>
        <taxon>Spermatophyta</taxon>
        <taxon>Magnoliopsida</taxon>
        <taxon>eudicotyledons</taxon>
        <taxon>Gunneridae</taxon>
        <taxon>Pentapetalae</taxon>
        <taxon>rosids</taxon>
        <taxon>fabids</taxon>
        <taxon>Malpighiales</taxon>
        <taxon>Erythroxylaceae</taxon>
        <taxon>Erythroxylum</taxon>
    </lineage>
</organism>
<dbReference type="GO" id="GO:0005634">
    <property type="term" value="C:nucleus"/>
    <property type="evidence" value="ECO:0007669"/>
    <property type="project" value="TreeGrafter"/>
</dbReference>
<feature type="domain" description="VQ" evidence="2">
    <location>
        <begin position="43"/>
        <end position="67"/>
    </location>
</feature>
<dbReference type="Proteomes" id="UP001159364">
    <property type="component" value="Linkage Group LG08"/>
</dbReference>
<dbReference type="InterPro" id="IPR008889">
    <property type="entry name" value="VQ"/>
</dbReference>
<accession>A0AAV8UCG4</accession>
<feature type="compositionally biased region" description="Low complexity" evidence="1">
    <location>
        <begin position="92"/>
        <end position="103"/>
    </location>
</feature>
<comment type="caution">
    <text evidence="3">The sequence shown here is derived from an EMBL/GenBank/DDBJ whole genome shotgun (WGS) entry which is preliminary data.</text>
</comment>
<dbReference type="PANTHER" id="PTHR33143:SF3">
    <property type="entry name" value="VQ MOTIF-CONTAINING PROTEIN 17-RELATED"/>
    <property type="match status" value="1"/>
</dbReference>
<evidence type="ECO:0000313" key="4">
    <source>
        <dbReference type="Proteomes" id="UP001159364"/>
    </source>
</evidence>
<dbReference type="PANTHER" id="PTHR33143">
    <property type="entry name" value="F16F4.1 PROTEIN-RELATED"/>
    <property type="match status" value="1"/>
</dbReference>
<protein>
    <recommendedName>
        <fullName evidence="2">VQ domain-containing protein</fullName>
    </recommendedName>
</protein>
<proteinExistence type="predicted"/>
<sequence length="179" mass="20057">MEGMIMKKQPCMSTSTSPSSIAMHKEYSKTISKAKPKIHIIHIFAPEIIKTDVANFRELVQKLTGKPNENSCKKKPRRSRARRDKDTHEQSKSSTRTTSTSSSCDHHKTMAKRVELRTGFGSFGCRERVKEEEGMWNGANSGSFLGGFADLDGFSLGEFPLMSMDANQMNGFEETQISQ</sequence>
<dbReference type="InterPro" id="IPR039607">
    <property type="entry name" value="VQ_8/17/18/20/21/25"/>
</dbReference>
<evidence type="ECO:0000256" key="1">
    <source>
        <dbReference type="SAM" id="MobiDB-lite"/>
    </source>
</evidence>
<feature type="region of interest" description="Disordered" evidence="1">
    <location>
        <begin position="66"/>
        <end position="108"/>
    </location>
</feature>
<reference evidence="3 4" key="1">
    <citation type="submission" date="2021-09" db="EMBL/GenBank/DDBJ databases">
        <title>Genomic insights and catalytic innovation underlie evolution of tropane alkaloids biosynthesis.</title>
        <authorList>
            <person name="Wang Y.-J."/>
            <person name="Tian T."/>
            <person name="Huang J.-P."/>
            <person name="Huang S.-X."/>
        </authorList>
    </citation>
    <scope>NUCLEOTIDE SEQUENCE [LARGE SCALE GENOMIC DNA]</scope>
    <source>
        <strain evidence="3">KIB-2018</strain>
        <tissue evidence="3">Leaf</tissue>
    </source>
</reference>